<protein>
    <submittedName>
        <fullName evidence="1">Uncharacterized protein</fullName>
    </submittedName>
</protein>
<dbReference type="AlphaFoldDB" id="A0A6V7V442"/>
<evidence type="ECO:0000313" key="2">
    <source>
        <dbReference type="Proteomes" id="UP000580250"/>
    </source>
</evidence>
<organism evidence="1 2">
    <name type="scientific">Meloidogyne enterolobii</name>
    <name type="common">Root-knot nematode worm</name>
    <name type="synonym">Meloidogyne mayaguensis</name>
    <dbReference type="NCBI Taxonomy" id="390850"/>
    <lineage>
        <taxon>Eukaryota</taxon>
        <taxon>Metazoa</taxon>
        <taxon>Ecdysozoa</taxon>
        <taxon>Nematoda</taxon>
        <taxon>Chromadorea</taxon>
        <taxon>Rhabditida</taxon>
        <taxon>Tylenchina</taxon>
        <taxon>Tylenchomorpha</taxon>
        <taxon>Tylenchoidea</taxon>
        <taxon>Meloidogynidae</taxon>
        <taxon>Meloidogyninae</taxon>
        <taxon>Meloidogyne</taxon>
    </lineage>
</organism>
<dbReference type="Proteomes" id="UP000580250">
    <property type="component" value="Unassembled WGS sequence"/>
</dbReference>
<sequence length="501" mass="58259">MVNTHFQLPYLNTDQCMLRPEQNKLGSFGLIFERPYFYLCDELLICYPSQLIGNNRRNGIITTVPYRLREAKKNNITLQCEQLRKEFCSEEKNQHLCRIGQPGSTIWHGIMIRTENKNLNLSNSPVFVTTILLSITKQKYEINETLKFYIKFGRKEDIFTRVILENDTLKSKKVFLGNDNNLLKEYLSKVDKGAYLHKYAGLWALGLDLLPTPAERHLHLFVYKGCACSINVWFKTPTIPESLKPEITPRLETGYKNCSAKYPDNTYELGNLKDEEKIIKFSIKAINNGTSAAFAFFNAADMFLEINFRGREIIFYSYMHNKIPKPISKFIGSNLLDFGTSIDLTIRISNYYVWILFESNVFEKFIKKLWPEDWWNGKFLNESELKILIGGDFILAAPIFIRVIDEQNLDYYNEMFDVIQMPYSQKIRETTSIETFFRFHFKIDNKATKFSIKLFNGLEENPYIGTTVYSFEVSDNLTNVAIKTGDVSTKYVLVIVLFGSD</sequence>
<accession>A0A6V7V442</accession>
<dbReference type="EMBL" id="CAJEWN010000158">
    <property type="protein sequence ID" value="CAD2169760.1"/>
    <property type="molecule type" value="Genomic_DNA"/>
</dbReference>
<reference evidence="1 2" key="1">
    <citation type="submission" date="2020-08" db="EMBL/GenBank/DDBJ databases">
        <authorList>
            <person name="Koutsovoulos G."/>
            <person name="Danchin GJ E."/>
        </authorList>
    </citation>
    <scope>NUCLEOTIDE SEQUENCE [LARGE SCALE GENOMIC DNA]</scope>
</reference>
<proteinExistence type="predicted"/>
<evidence type="ECO:0000313" key="1">
    <source>
        <dbReference type="EMBL" id="CAD2169760.1"/>
    </source>
</evidence>
<comment type="caution">
    <text evidence="1">The sequence shown here is derived from an EMBL/GenBank/DDBJ whole genome shotgun (WGS) entry which is preliminary data.</text>
</comment>
<name>A0A6V7V442_MELEN</name>
<gene>
    <name evidence="1" type="ORF">MENT_LOCUS21114</name>
</gene>